<reference evidence="1 2" key="1">
    <citation type="submission" date="2015-03" db="EMBL/GenBank/DDBJ databases">
        <title>Genome assembly of Sandaracinus amylolyticus DSM 53668.</title>
        <authorList>
            <person name="Sharma G."/>
            <person name="Subramanian S."/>
        </authorList>
    </citation>
    <scope>NUCLEOTIDE SEQUENCE [LARGE SCALE GENOMIC DNA]</scope>
    <source>
        <strain evidence="1 2">DSM 53668</strain>
    </source>
</reference>
<dbReference type="KEGG" id="samy:DB32_002253"/>
<proteinExistence type="predicted"/>
<name>A0A0F6SEF5_9BACT</name>
<dbReference type="EMBL" id="CP011125">
    <property type="protein sequence ID" value="AKF05104.1"/>
    <property type="molecule type" value="Genomic_DNA"/>
</dbReference>
<organism evidence="1 2">
    <name type="scientific">Sandaracinus amylolyticus</name>
    <dbReference type="NCBI Taxonomy" id="927083"/>
    <lineage>
        <taxon>Bacteria</taxon>
        <taxon>Pseudomonadati</taxon>
        <taxon>Myxococcota</taxon>
        <taxon>Polyangia</taxon>
        <taxon>Polyangiales</taxon>
        <taxon>Sandaracinaceae</taxon>
        <taxon>Sandaracinus</taxon>
    </lineage>
</organism>
<evidence type="ECO:0000313" key="1">
    <source>
        <dbReference type="EMBL" id="AKF05104.1"/>
    </source>
</evidence>
<dbReference type="STRING" id="927083.DB32_002253"/>
<sequence length="188" mass="20194">MMPTIRAAFLHSNLEALAALGPETAARVRVRIAADVLRDTEEASRTAWLPVEHDVVLTEAIEVELGRAAMRAWARDGLLRATEAPLLAPIARSARAIFGITPHAFLRRAPQAWSILYRDCGQMEYAETSPRSARVALVGAPDAITRSMAYVEGLAAGLEAAMKLGGADGQVEVAVDAVARTARYSCAW</sequence>
<accession>A0A0F6SEF5</accession>
<keyword evidence="2" id="KW-1185">Reference proteome</keyword>
<gene>
    <name evidence="1" type="ORF">DB32_002253</name>
</gene>
<dbReference type="Proteomes" id="UP000034883">
    <property type="component" value="Chromosome"/>
</dbReference>
<dbReference type="AlphaFoldDB" id="A0A0F6SEF5"/>
<evidence type="ECO:0000313" key="2">
    <source>
        <dbReference type="Proteomes" id="UP000034883"/>
    </source>
</evidence>
<protein>
    <submittedName>
        <fullName evidence="1">Uncharacterized protein</fullName>
    </submittedName>
</protein>